<dbReference type="EMBL" id="CP117167">
    <property type="protein sequence ID" value="WCT12459.1"/>
    <property type="molecule type" value="Genomic_DNA"/>
</dbReference>
<feature type="transmembrane region" description="Helical" evidence="1">
    <location>
        <begin position="191"/>
        <end position="212"/>
    </location>
</feature>
<sequence length="295" mass="31808">MLNSQKIKGAILVLLGAASYGILATVVKYANHLGIHTSALTFMQFATGAIFLTIYSNIKQKNNKNAKPVSGKSKTRLILFGTSLGLTSTLYYISIQYIPVSMGIILLMQSIWMSVVVEVVWLKEKLQAIKVIGTLLVIGGKLLATNILFEKHTISWIGIGWGLAAGVGYTVSIFSSSNIETSVPSDVRSKYLVIGGLIAIILFWNINIITHLSGLSMLKWGILLGVFGTILPPLLFTKGIPLTGIGLGSIIAAIEIPISITSAFLILNEQINTYQWIGVGVIICSVIVVNLKKHP</sequence>
<dbReference type="Pfam" id="PF00892">
    <property type="entry name" value="EamA"/>
    <property type="match status" value="2"/>
</dbReference>
<dbReference type="PANTHER" id="PTHR22911:SF137">
    <property type="entry name" value="SOLUTE CARRIER FAMILY 35 MEMBER G2-RELATED"/>
    <property type="match status" value="1"/>
</dbReference>
<evidence type="ECO:0000313" key="4">
    <source>
        <dbReference type="Proteomes" id="UP001216139"/>
    </source>
</evidence>
<dbReference type="InterPro" id="IPR037185">
    <property type="entry name" value="EmrE-like"/>
</dbReference>
<feature type="transmembrane region" description="Helical" evidence="1">
    <location>
        <begin position="244"/>
        <end position="267"/>
    </location>
</feature>
<feature type="transmembrane region" description="Helical" evidence="1">
    <location>
        <begin position="155"/>
        <end position="179"/>
    </location>
</feature>
<feature type="transmembrane region" description="Helical" evidence="1">
    <location>
        <begin position="34"/>
        <end position="56"/>
    </location>
</feature>
<evidence type="ECO:0000256" key="1">
    <source>
        <dbReference type="SAM" id="Phobius"/>
    </source>
</evidence>
<name>A0ABY7T893_9SPHI</name>
<keyword evidence="4" id="KW-1185">Reference proteome</keyword>
<accession>A0ABY7T893</accession>
<protein>
    <submittedName>
        <fullName evidence="3">DMT family transporter</fullName>
    </submittedName>
</protein>
<dbReference type="Proteomes" id="UP001216139">
    <property type="component" value="Chromosome"/>
</dbReference>
<dbReference type="SUPFAM" id="SSF103481">
    <property type="entry name" value="Multidrug resistance efflux transporter EmrE"/>
    <property type="match status" value="2"/>
</dbReference>
<dbReference type="RefSeq" id="WP_273630722.1">
    <property type="nucleotide sequence ID" value="NZ_CP117167.1"/>
</dbReference>
<feature type="transmembrane region" description="Helical" evidence="1">
    <location>
        <begin position="273"/>
        <end position="291"/>
    </location>
</feature>
<organism evidence="3 4">
    <name type="scientific">Mucilaginibacter jinjuensis</name>
    <dbReference type="NCBI Taxonomy" id="1176721"/>
    <lineage>
        <taxon>Bacteria</taxon>
        <taxon>Pseudomonadati</taxon>
        <taxon>Bacteroidota</taxon>
        <taxon>Sphingobacteriia</taxon>
        <taxon>Sphingobacteriales</taxon>
        <taxon>Sphingobacteriaceae</taxon>
        <taxon>Mucilaginibacter</taxon>
    </lineage>
</organism>
<feature type="transmembrane region" description="Helical" evidence="1">
    <location>
        <begin position="100"/>
        <end position="121"/>
    </location>
</feature>
<proteinExistence type="predicted"/>
<feature type="domain" description="EamA" evidence="2">
    <location>
        <begin position="8"/>
        <end position="144"/>
    </location>
</feature>
<reference evidence="3 4" key="1">
    <citation type="submission" date="2023-02" db="EMBL/GenBank/DDBJ databases">
        <title>Genome sequence of Mucilaginibacter jinjuensis strain KACC 16571.</title>
        <authorList>
            <person name="Kim S."/>
            <person name="Heo J."/>
            <person name="Kwon S.-W."/>
        </authorList>
    </citation>
    <scope>NUCLEOTIDE SEQUENCE [LARGE SCALE GENOMIC DNA]</scope>
    <source>
        <strain evidence="3 4">KACC 16571</strain>
    </source>
</reference>
<feature type="domain" description="EamA" evidence="2">
    <location>
        <begin position="157"/>
        <end position="290"/>
    </location>
</feature>
<keyword evidence="1" id="KW-0472">Membrane</keyword>
<keyword evidence="1" id="KW-1133">Transmembrane helix</keyword>
<feature type="transmembrane region" description="Helical" evidence="1">
    <location>
        <begin position="218"/>
        <end position="237"/>
    </location>
</feature>
<keyword evidence="1" id="KW-0812">Transmembrane</keyword>
<gene>
    <name evidence="3" type="ORF">PQO05_00755</name>
</gene>
<dbReference type="InterPro" id="IPR000620">
    <property type="entry name" value="EamA_dom"/>
</dbReference>
<dbReference type="PANTHER" id="PTHR22911">
    <property type="entry name" value="ACYL-MALONYL CONDENSING ENZYME-RELATED"/>
    <property type="match status" value="1"/>
</dbReference>
<evidence type="ECO:0000313" key="3">
    <source>
        <dbReference type="EMBL" id="WCT12459.1"/>
    </source>
</evidence>
<evidence type="ECO:0000259" key="2">
    <source>
        <dbReference type="Pfam" id="PF00892"/>
    </source>
</evidence>
<feature type="transmembrane region" description="Helical" evidence="1">
    <location>
        <begin position="77"/>
        <end position="94"/>
    </location>
</feature>